<proteinExistence type="predicted"/>
<reference evidence="2" key="1">
    <citation type="submission" date="2022-11" db="UniProtKB">
        <authorList>
            <consortium name="WormBaseParasite"/>
        </authorList>
    </citation>
    <scope>IDENTIFICATION</scope>
</reference>
<protein>
    <submittedName>
        <fullName evidence="2">Zinc finger CCCH domain-containing protein 14</fullName>
    </submittedName>
</protein>
<evidence type="ECO:0000313" key="1">
    <source>
        <dbReference type="Proteomes" id="UP000887576"/>
    </source>
</evidence>
<accession>A0AC34Q654</accession>
<evidence type="ECO:0000313" key="2">
    <source>
        <dbReference type="WBParaSite" id="JU765_v2.g13389.t1"/>
    </source>
</evidence>
<name>A0AC34Q654_9BILA</name>
<sequence>MTSDLALKAKRNGRCPKFPGYCDKSAETCDKYHPVIQCERYPKCTYPQCTFLHPLCEYDCAELNCPRVSCPDFHPFRSFYREKYGRPPPDAYPDMDSDVYISYEESNASLMGPPPGFEIDRNSNFNGNQPPGYGSDYLSQPFERPAEVPLMDGSVSTSTLPASDLDYLLRREMRIVQDNITLKGIDVCYSRFFPFSSCLGCRKRAASQFMKNCRHVIFCSNCLQKNLSERGYLCALCGIWSESDRNFPTKPEMFAIFLALIFSAAASNIRREDLTILRNKSNVSATQNTWLAVPKAENGKALLDSDAKLAVNLRVRRAENVPEDSAVSKVPLPSDAIDKFRAQQAKVQSTFNLNSQKNADSSKKSVEKTETTSDNKKTEVSAVDSSSNVNSNQPVDQVMDSGLFPVVAAPAPITAVLKSSTNDSNDYKQTVQLPPLKSHSDGTSNSQSVLVLGDGANATVSRTANSVSVEAHNVL</sequence>
<dbReference type="Proteomes" id="UP000887576">
    <property type="component" value="Unplaced"/>
</dbReference>
<dbReference type="WBParaSite" id="JU765_v2.g13389.t1">
    <property type="protein sequence ID" value="JU765_v2.g13389.t1"/>
    <property type="gene ID" value="JU765_v2.g13389"/>
</dbReference>
<organism evidence="1 2">
    <name type="scientific">Panagrolaimus sp. JU765</name>
    <dbReference type="NCBI Taxonomy" id="591449"/>
    <lineage>
        <taxon>Eukaryota</taxon>
        <taxon>Metazoa</taxon>
        <taxon>Ecdysozoa</taxon>
        <taxon>Nematoda</taxon>
        <taxon>Chromadorea</taxon>
        <taxon>Rhabditida</taxon>
        <taxon>Tylenchina</taxon>
        <taxon>Panagrolaimomorpha</taxon>
        <taxon>Panagrolaimoidea</taxon>
        <taxon>Panagrolaimidae</taxon>
        <taxon>Panagrolaimus</taxon>
    </lineage>
</organism>